<feature type="compositionally biased region" description="Basic and acidic residues" evidence="1">
    <location>
        <begin position="1"/>
        <end position="25"/>
    </location>
</feature>
<comment type="caution">
    <text evidence="2">The sequence shown here is derived from an EMBL/GenBank/DDBJ whole genome shotgun (WGS) entry which is preliminary data.</text>
</comment>
<evidence type="ECO:0000313" key="2">
    <source>
        <dbReference type="EMBL" id="KAE8732117.1"/>
    </source>
</evidence>
<name>A0A6A3CUC7_HIBSY</name>
<feature type="region of interest" description="Disordered" evidence="1">
    <location>
        <begin position="83"/>
        <end position="147"/>
    </location>
</feature>
<sequence length="147" mass="16935">MGELLSRRRGDAGHTASVREAREDQQVNQPQNTVRFTCVKLLWPTETLTLDHAYHLTLDHAYRLITSQDVMKVMRAKKIAKTKRESIKKLQHHGQENLSSRRKSDAVTTNQEHKHERQSSRKTHVNAAAMRTKSWRPSSQRISEAAS</sequence>
<gene>
    <name evidence="2" type="ORF">F3Y22_tig00002237pilonHSYRG00318</name>
</gene>
<dbReference type="EMBL" id="VEPZ02000167">
    <property type="protein sequence ID" value="KAE8732117.1"/>
    <property type="molecule type" value="Genomic_DNA"/>
</dbReference>
<proteinExistence type="predicted"/>
<evidence type="ECO:0000313" key="3">
    <source>
        <dbReference type="Proteomes" id="UP000436088"/>
    </source>
</evidence>
<dbReference type="PANTHER" id="PTHR33413:SF4">
    <property type="entry name" value="D-RIBOSE-BINDING PERIPLASMIC PROTEIN"/>
    <property type="match status" value="1"/>
</dbReference>
<accession>A0A6A3CUC7</accession>
<protein>
    <submittedName>
        <fullName evidence="2">Nucleobase-ascorbate transporter 7</fullName>
    </submittedName>
</protein>
<evidence type="ECO:0000256" key="1">
    <source>
        <dbReference type="SAM" id="MobiDB-lite"/>
    </source>
</evidence>
<reference evidence="2" key="1">
    <citation type="submission" date="2019-09" db="EMBL/GenBank/DDBJ databases">
        <title>Draft genome information of white flower Hibiscus syriacus.</title>
        <authorList>
            <person name="Kim Y.-M."/>
        </authorList>
    </citation>
    <scope>NUCLEOTIDE SEQUENCE [LARGE SCALE GENOMIC DNA]</scope>
    <source>
        <strain evidence="2">YM2019G1</strain>
    </source>
</reference>
<dbReference type="Proteomes" id="UP000436088">
    <property type="component" value="Unassembled WGS sequence"/>
</dbReference>
<keyword evidence="3" id="KW-1185">Reference proteome</keyword>
<feature type="region of interest" description="Disordered" evidence="1">
    <location>
        <begin position="1"/>
        <end position="28"/>
    </location>
</feature>
<dbReference type="AlphaFoldDB" id="A0A6A3CUC7"/>
<feature type="compositionally biased region" description="Polar residues" evidence="1">
    <location>
        <begin position="135"/>
        <end position="147"/>
    </location>
</feature>
<dbReference type="PANTHER" id="PTHR33413">
    <property type="entry name" value="EXPRESSED PROTEIN"/>
    <property type="match status" value="1"/>
</dbReference>
<organism evidence="2 3">
    <name type="scientific">Hibiscus syriacus</name>
    <name type="common">Rose of Sharon</name>
    <dbReference type="NCBI Taxonomy" id="106335"/>
    <lineage>
        <taxon>Eukaryota</taxon>
        <taxon>Viridiplantae</taxon>
        <taxon>Streptophyta</taxon>
        <taxon>Embryophyta</taxon>
        <taxon>Tracheophyta</taxon>
        <taxon>Spermatophyta</taxon>
        <taxon>Magnoliopsida</taxon>
        <taxon>eudicotyledons</taxon>
        <taxon>Gunneridae</taxon>
        <taxon>Pentapetalae</taxon>
        <taxon>rosids</taxon>
        <taxon>malvids</taxon>
        <taxon>Malvales</taxon>
        <taxon>Malvaceae</taxon>
        <taxon>Malvoideae</taxon>
        <taxon>Hibiscus</taxon>
    </lineage>
</organism>